<dbReference type="GO" id="GO:0004252">
    <property type="term" value="F:serine-type endopeptidase activity"/>
    <property type="evidence" value="ECO:0007669"/>
    <property type="project" value="UniProtKB-EC"/>
</dbReference>
<feature type="region of interest" description="Disordered" evidence="1">
    <location>
        <begin position="1"/>
        <end position="92"/>
    </location>
</feature>
<dbReference type="GO" id="GO:0006508">
    <property type="term" value="P:proteolysis"/>
    <property type="evidence" value="ECO:0007669"/>
    <property type="project" value="UniProtKB-KW"/>
</dbReference>
<feature type="non-terminal residue" evidence="2">
    <location>
        <position position="1"/>
    </location>
</feature>
<proteinExistence type="predicted"/>
<dbReference type="EC" id="3.4.21.92" evidence="2"/>
<feature type="non-terminal residue" evidence="2">
    <location>
        <position position="230"/>
    </location>
</feature>
<dbReference type="EMBL" id="CADCUY010000236">
    <property type="protein sequence ID" value="CAA9405943.1"/>
    <property type="molecule type" value="Genomic_DNA"/>
</dbReference>
<gene>
    <name evidence="2" type="ORF">AVDCRST_MAG35-1161</name>
</gene>
<feature type="compositionally biased region" description="Basic residues" evidence="1">
    <location>
        <begin position="153"/>
        <end position="162"/>
    </location>
</feature>
<feature type="compositionally biased region" description="Low complexity" evidence="1">
    <location>
        <begin position="136"/>
        <end position="152"/>
    </location>
</feature>
<feature type="compositionally biased region" description="Basic residues" evidence="1">
    <location>
        <begin position="184"/>
        <end position="199"/>
    </location>
</feature>
<sequence length="230" mass="25077">DRPPPGRPDRRRSRRHGPQRRRRAVQPLRAPAVRGAHRLRLQAPGPLHEALRGPRDLPRGAGGRRVRRRRDGPAAGARGVRPRPRHHAVHQQPWWLVHRDDGDLRHDAVHPARHPDRVPGPGRLRGGGAARRRHAGQAPGPAERAGADPPARAGRRRLRAGLRHRDPGQRGAADAHLAGGHPGLPHRPHHPAGAPRHRARQDPVGGGRARVRAGRPGAGEPQGHRAGGRL</sequence>
<dbReference type="AlphaFoldDB" id="A0A6J4P4E1"/>
<feature type="compositionally biased region" description="Basic and acidic residues" evidence="1">
    <location>
        <begin position="49"/>
        <end position="58"/>
    </location>
</feature>
<evidence type="ECO:0000256" key="1">
    <source>
        <dbReference type="SAM" id="MobiDB-lite"/>
    </source>
</evidence>
<keyword evidence="2" id="KW-0378">Hydrolase</keyword>
<evidence type="ECO:0000313" key="2">
    <source>
        <dbReference type="EMBL" id="CAA9405943.1"/>
    </source>
</evidence>
<feature type="compositionally biased region" description="Basic residues" evidence="1">
    <location>
        <begin position="9"/>
        <end position="24"/>
    </location>
</feature>
<feature type="region of interest" description="Disordered" evidence="1">
    <location>
        <begin position="106"/>
        <end position="230"/>
    </location>
</feature>
<keyword evidence="2" id="KW-0645">Protease</keyword>
<name>A0A6J4P4E1_9ACTN</name>
<protein>
    <submittedName>
        <fullName evidence="2">ATP-dependent Clp protease proteolytic subunit</fullName>
        <ecNumber evidence="2">3.4.21.92</ecNumber>
    </submittedName>
</protein>
<organism evidence="2">
    <name type="scientific">uncultured Quadrisphaera sp</name>
    <dbReference type="NCBI Taxonomy" id="904978"/>
    <lineage>
        <taxon>Bacteria</taxon>
        <taxon>Bacillati</taxon>
        <taxon>Actinomycetota</taxon>
        <taxon>Actinomycetes</taxon>
        <taxon>Kineosporiales</taxon>
        <taxon>Kineosporiaceae</taxon>
        <taxon>Quadrisphaera</taxon>
        <taxon>environmental samples</taxon>
    </lineage>
</organism>
<feature type="compositionally biased region" description="Basic residues" evidence="1">
    <location>
        <begin position="80"/>
        <end position="89"/>
    </location>
</feature>
<reference evidence="2" key="1">
    <citation type="submission" date="2020-02" db="EMBL/GenBank/DDBJ databases">
        <authorList>
            <person name="Meier V. D."/>
        </authorList>
    </citation>
    <scope>NUCLEOTIDE SEQUENCE</scope>
    <source>
        <strain evidence="2">AVDCRST_MAG35</strain>
    </source>
</reference>
<feature type="compositionally biased region" description="Basic and acidic residues" evidence="1">
    <location>
        <begin position="106"/>
        <end position="117"/>
    </location>
</feature>
<accession>A0A6J4P4E1</accession>